<dbReference type="Pfam" id="PF03193">
    <property type="entry name" value="RsgA_GTPase"/>
    <property type="match status" value="1"/>
</dbReference>
<dbReference type="PANTHER" id="PTHR32120">
    <property type="entry name" value="SMALL RIBOSOMAL SUBUNIT BIOGENESIS GTPASE RSGA"/>
    <property type="match status" value="1"/>
</dbReference>
<evidence type="ECO:0000313" key="14">
    <source>
        <dbReference type="Proteomes" id="UP001218246"/>
    </source>
</evidence>
<protein>
    <recommendedName>
        <fullName evidence="10">Small ribosomal subunit biogenesis GTPase RsgA</fullName>
        <ecNumber evidence="10">3.6.1.-</ecNumber>
    </recommendedName>
</protein>
<keyword evidence="7 10" id="KW-0862">Zinc</keyword>
<evidence type="ECO:0000256" key="9">
    <source>
        <dbReference type="ARBA" id="ARBA00023134"/>
    </source>
</evidence>
<organism evidence="13 14">
    <name type="scientific">Ectobacillus antri</name>
    <dbReference type="NCBI Taxonomy" id="2486280"/>
    <lineage>
        <taxon>Bacteria</taxon>
        <taxon>Bacillati</taxon>
        <taxon>Bacillota</taxon>
        <taxon>Bacilli</taxon>
        <taxon>Bacillales</taxon>
        <taxon>Bacillaceae</taxon>
        <taxon>Ectobacillus</taxon>
    </lineage>
</organism>
<accession>A0ABT6H3B9</accession>
<evidence type="ECO:0000256" key="1">
    <source>
        <dbReference type="ARBA" id="ARBA00022490"/>
    </source>
</evidence>
<keyword evidence="14" id="KW-1185">Reference proteome</keyword>
<dbReference type="InterPro" id="IPR010914">
    <property type="entry name" value="RsgA_GTPase_dom"/>
</dbReference>
<comment type="function">
    <text evidence="10">One of several proteins that assist in the late maturation steps of the functional core of the 30S ribosomal subunit. Helps release RbfA from mature subunits. May play a role in the assembly of ribosomal proteins into the subunit. Circularly permuted GTPase that catalyzes slow GTP hydrolysis, GTPase activity is stimulated by the 30S ribosomal subunit.</text>
</comment>
<dbReference type="Proteomes" id="UP001218246">
    <property type="component" value="Unassembled WGS sequence"/>
</dbReference>
<evidence type="ECO:0000313" key="13">
    <source>
        <dbReference type="EMBL" id="MDG5752901.1"/>
    </source>
</evidence>
<dbReference type="SUPFAM" id="SSF50249">
    <property type="entry name" value="Nucleic acid-binding proteins"/>
    <property type="match status" value="1"/>
</dbReference>
<dbReference type="CDD" id="cd01854">
    <property type="entry name" value="YjeQ_EngC"/>
    <property type="match status" value="1"/>
</dbReference>
<keyword evidence="9 10" id="KW-0342">GTP-binding</keyword>
<evidence type="ECO:0000256" key="7">
    <source>
        <dbReference type="ARBA" id="ARBA00022833"/>
    </source>
</evidence>
<keyword evidence="4 10" id="KW-0699">rRNA-binding</keyword>
<comment type="subunit">
    <text evidence="10">Monomer. Associates with 30S ribosomal subunit, binds 16S rRNA.</text>
</comment>
<feature type="binding site" evidence="10">
    <location>
        <begin position="147"/>
        <end position="150"/>
    </location>
    <ligand>
        <name>GTP</name>
        <dbReference type="ChEBI" id="CHEBI:37565"/>
    </ligand>
</feature>
<keyword evidence="8 10" id="KW-0694">RNA-binding</keyword>
<feature type="binding site" evidence="10">
    <location>
        <position position="280"/>
    </location>
    <ligand>
        <name>Zn(2+)</name>
        <dbReference type="ChEBI" id="CHEBI:29105"/>
    </ligand>
</feature>
<dbReference type="EMBL" id="JARULN010000001">
    <property type="protein sequence ID" value="MDG5752901.1"/>
    <property type="molecule type" value="Genomic_DNA"/>
</dbReference>
<dbReference type="InterPro" id="IPR030378">
    <property type="entry name" value="G_CP_dom"/>
</dbReference>
<comment type="cofactor">
    <cofactor evidence="10">
        <name>Zn(2+)</name>
        <dbReference type="ChEBI" id="CHEBI:29105"/>
    </cofactor>
    <text evidence="10">Binds 1 zinc ion per subunit.</text>
</comment>
<evidence type="ECO:0000256" key="5">
    <source>
        <dbReference type="ARBA" id="ARBA00022741"/>
    </source>
</evidence>
<dbReference type="PROSITE" id="PS51721">
    <property type="entry name" value="G_CP"/>
    <property type="match status" value="1"/>
</dbReference>
<evidence type="ECO:0000256" key="4">
    <source>
        <dbReference type="ARBA" id="ARBA00022730"/>
    </source>
</evidence>
<feature type="domain" description="CP-type G" evidence="12">
    <location>
        <begin position="100"/>
        <end position="257"/>
    </location>
</feature>
<sequence length="351" mass="39346">MILTLNHLGWDAYFESQRTKAYEVGRVVLEHKHMYRIVSDDGEYLGELAGKFRHEASVKSDYPAVGDWVWITKLPNEQKTVIHGVLTRKSAFSRQAAGEKTEEQIVAANVDYVFLVNALNKDFNLRRIERYLLLAYESGALPVIVLTKQDLCEQVDVLIEETRSIAFGVDVFAVDSVSGTGIQELKSFIKDGKTVALLGSSGVGKSTLLNALIGEEVSKTGGIREGDDKGRHTTTHRELFRLPGGGLVIDTPGMRELQLWEGSSAVDATFTDIEQLSKVCRFSDCKHETEPGCAVRYAIEEGTLELERLTSYNKLQREIAYAARKQSTVLAREERNKWKQITKSMRKGKQK</sequence>
<evidence type="ECO:0000256" key="2">
    <source>
        <dbReference type="ARBA" id="ARBA00022517"/>
    </source>
</evidence>
<reference evidence="13 14" key="1">
    <citation type="submission" date="2023-04" db="EMBL/GenBank/DDBJ databases">
        <title>Ectobacillus antri isolated from activated sludge.</title>
        <authorList>
            <person name="Yan P."/>
            <person name="Liu X."/>
        </authorList>
    </citation>
    <scope>NUCLEOTIDE SEQUENCE [LARGE SCALE GENOMIC DNA]</scope>
    <source>
        <strain evidence="13 14">C18H</strain>
    </source>
</reference>
<evidence type="ECO:0000256" key="3">
    <source>
        <dbReference type="ARBA" id="ARBA00022723"/>
    </source>
</evidence>
<dbReference type="InterPro" id="IPR004881">
    <property type="entry name" value="Ribosome_biogen_GTPase_RsgA"/>
</dbReference>
<keyword evidence="1 10" id="KW-0963">Cytoplasm</keyword>
<evidence type="ECO:0000256" key="8">
    <source>
        <dbReference type="ARBA" id="ARBA00022884"/>
    </source>
</evidence>
<feature type="domain" description="EngC GTPase" evidence="11">
    <location>
        <begin position="108"/>
        <end position="255"/>
    </location>
</feature>
<evidence type="ECO:0000256" key="10">
    <source>
        <dbReference type="HAMAP-Rule" id="MF_01820"/>
    </source>
</evidence>
<feature type="binding site" evidence="10">
    <location>
        <position position="287"/>
    </location>
    <ligand>
        <name>Zn(2+)</name>
        <dbReference type="ChEBI" id="CHEBI:29105"/>
    </ligand>
</feature>
<dbReference type="EC" id="3.6.1.-" evidence="10"/>
<dbReference type="SUPFAM" id="SSF52540">
    <property type="entry name" value="P-loop containing nucleoside triphosphate hydrolases"/>
    <property type="match status" value="1"/>
</dbReference>
<evidence type="ECO:0000259" key="11">
    <source>
        <dbReference type="PROSITE" id="PS50936"/>
    </source>
</evidence>
<dbReference type="InterPro" id="IPR027417">
    <property type="entry name" value="P-loop_NTPase"/>
</dbReference>
<evidence type="ECO:0000256" key="6">
    <source>
        <dbReference type="ARBA" id="ARBA00022801"/>
    </source>
</evidence>
<dbReference type="PANTHER" id="PTHR32120:SF10">
    <property type="entry name" value="SMALL RIBOSOMAL SUBUNIT BIOGENESIS GTPASE RSGA"/>
    <property type="match status" value="1"/>
</dbReference>
<comment type="caution">
    <text evidence="13">The sequence shown here is derived from an EMBL/GenBank/DDBJ whole genome shotgun (WGS) entry which is preliminary data.</text>
</comment>
<keyword evidence="2 10" id="KW-0690">Ribosome biogenesis</keyword>
<feature type="binding site" evidence="10">
    <location>
        <position position="285"/>
    </location>
    <ligand>
        <name>Zn(2+)</name>
        <dbReference type="ChEBI" id="CHEBI:29105"/>
    </ligand>
</feature>
<dbReference type="HAMAP" id="MF_01820">
    <property type="entry name" value="GTPase_RsgA"/>
    <property type="match status" value="1"/>
</dbReference>
<feature type="binding site" evidence="10">
    <location>
        <position position="293"/>
    </location>
    <ligand>
        <name>Zn(2+)</name>
        <dbReference type="ChEBI" id="CHEBI:29105"/>
    </ligand>
</feature>
<name>A0ABT6H3B9_9BACI</name>
<comment type="subcellular location">
    <subcellularLocation>
        <location evidence="10">Cytoplasm</location>
    </subcellularLocation>
</comment>
<dbReference type="Gene3D" id="1.10.40.50">
    <property type="entry name" value="Probable gtpase engc, domain 3"/>
    <property type="match status" value="1"/>
</dbReference>
<keyword evidence="3 10" id="KW-0479">Metal-binding</keyword>
<comment type="similarity">
    <text evidence="10">Belongs to the TRAFAC class YlqF/YawG GTPase family. RsgA subfamily.</text>
</comment>
<dbReference type="PROSITE" id="PS50936">
    <property type="entry name" value="ENGC_GTPASE"/>
    <property type="match status" value="1"/>
</dbReference>
<proteinExistence type="inferred from homology"/>
<dbReference type="Gene3D" id="3.40.50.300">
    <property type="entry name" value="P-loop containing nucleotide triphosphate hydrolases"/>
    <property type="match status" value="1"/>
</dbReference>
<dbReference type="NCBIfam" id="TIGR00157">
    <property type="entry name" value="ribosome small subunit-dependent GTPase A"/>
    <property type="match status" value="1"/>
</dbReference>
<dbReference type="InterPro" id="IPR012340">
    <property type="entry name" value="NA-bd_OB-fold"/>
</dbReference>
<evidence type="ECO:0000259" key="12">
    <source>
        <dbReference type="PROSITE" id="PS51721"/>
    </source>
</evidence>
<gene>
    <name evidence="10 13" type="primary">rsgA</name>
    <name evidence="13" type="ORF">P6P90_02660</name>
</gene>
<keyword evidence="6 10" id="KW-0378">Hydrolase</keyword>
<feature type="binding site" evidence="10">
    <location>
        <begin position="199"/>
        <end position="207"/>
    </location>
    <ligand>
        <name>GTP</name>
        <dbReference type="ChEBI" id="CHEBI:37565"/>
    </ligand>
</feature>
<keyword evidence="5 10" id="KW-0547">Nucleotide-binding</keyword>